<gene>
    <name evidence="5 6" type="primary">truB</name>
    <name evidence="6" type="ORF">DN745_09485</name>
</gene>
<dbReference type="AlphaFoldDB" id="A0A2Z4FKR4"/>
<evidence type="ECO:0000256" key="5">
    <source>
        <dbReference type="HAMAP-Rule" id="MF_01080"/>
    </source>
</evidence>
<dbReference type="EC" id="5.4.99.25" evidence="5"/>
<dbReference type="Pfam" id="PF01509">
    <property type="entry name" value="TruB_N"/>
    <property type="match status" value="1"/>
</dbReference>
<comment type="catalytic activity">
    <reaction evidence="1 5">
        <text>uridine(55) in tRNA = pseudouridine(55) in tRNA</text>
        <dbReference type="Rhea" id="RHEA:42532"/>
        <dbReference type="Rhea" id="RHEA-COMP:10101"/>
        <dbReference type="Rhea" id="RHEA-COMP:10102"/>
        <dbReference type="ChEBI" id="CHEBI:65314"/>
        <dbReference type="ChEBI" id="CHEBI:65315"/>
        <dbReference type="EC" id="5.4.99.25"/>
    </reaction>
</comment>
<evidence type="ECO:0000256" key="2">
    <source>
        <dbReference type="ARBA" id="ARBA00005642"/>
    </source>
</evidence>
<evidence type="ECO:0000313" key="6">
    <source>
        <dbReference type="EMBL" id="AWV89553.1"/>
    </source>
</evidence>
<keyword evidence="7" id="KW-1185">Reference proteome</keyword>
<evidence type="ECO:0000256" key="4">
    <source>
        <dbReference type="ARBA" id="ARBA00023235"/>
    </source>
</evidence>
<name>A0A2Z4FKR4_9DELT</name>
<feature type="active site" description="Nucleophile" evidence="5">
    <location>
        <position position="38"/>
    </location>
</feature>
<dbReference type="RefSeq" id="WP_111334293.1">
    <property type="nucleotide sequence ID" value="NZ_CP030032.1"/>
</dbReference>
<dbReference type="InterPro" id="IPR002501">
    <property type="entry name" value="PsdUridine_synth_N"/>
</dbReference>
<dbReference type="InterPro" id="IPR014780">
    <property type="entry name" value="tRNA_psdUridine_synth_TruB"/>
</dbReference>
<dbReference type="Gene3D" id="3.30.2350.10">
    <property type="entry name" value="Pseudouridine synthase"/>
    <property type="match status" value="1"/>
</dbReference>
<evidence type="ECO:0000313" key="7">
    <source>
        <dbReference type="Proteomes" id="UP000249799"/>
    </source>
</evidence>
<dbReference type="PANTHER" id="PTHR13767">
    <property type="entry name" value="TRNA-PSEUDOURIDINE SYNTHASE"/>
    <property type="match status" value="1"/>
</dbReference>
<dbReference type="InterPro" id="IPR020103">
    <property type="entry name" value="PsdUridine_synth_cat_dom_sf"/>
</dbReference>
<protein>
    <recommendedName>
        <fullName evidence="5">tRNA pseudouridine synthase B</fullName>
        <ecNumber evidence="5">5.4.99.25</ecNumber>
    </recommendedName>
    <alternativeName>
        <fullName evidence="5">tRNA pseudouridine(55) synthase</fullName>
        <shortName evidence="5">Psi55 synthase</shortName>
    </alternativeName>
    <alternativeName>
        <fullName evidence="5">tRNA pseudouridylate synthase</fullName>
    </alternativeName>
    <alternativeName>
        <fullName evidence="5">tRNA-uridine isomerase</fullName>
    </alternativeName>
</protein>
<comment type="function">
    <text evidence="5">Responsible for synthesis of pseudouridine from uracil-55 in the psi GC loop of transfer RNAs.</text>
</comment>
<sequence>MNGLLLIDKPAGISSFDVVRQVRRVGRTRKVGHTGTLDPLATGLLPIVVGSCTKLARFLTLDTKEYDFEMEFGRETTTGDAEGETSKESGWEHVTEDALAQVLGQFRGPIEQVPPIYSAIKINGERAYKLARDGQEVEMKARPVMIESLVLESCSLPRARLHTRCGSGTYVRSLARDIARALDSAAYTTLIRRTRVGDFDLSEATPLAEITPENFAGLLRSPMEMMRGMTTFVADEAQVRAIGYGQQIDAVGLAAEKDAFVAIADAADELVAMAQVKAISDDTGAPRLKPVRVLKPQ</sequence>
<dbReference type="HAMAP" id="MF_01080">
    <property type="entry name" value="TruB_bact"/>
    <property type="match status" value="1"/>
</dbReference>
<dbReference type="GO" id="GO:0003723">
    <property type="term" value="F:RNA binding"/>
    <property type="evidence" value="ECO:0007669"/>
    <property type="project" value="InterPro"/>
</dbReference>
<dbReference type="GO" id="GO:0160148">
    <property type="term" value="F:tRNA pseudouridine(55) synthase activity"/>
    <property type="evidence" value="ECO:0007669"/>
    <property type="project" value="UniProtKB-EC"/>
</dbReference>
<dbReference type="GO" id="GO:0031119">
    <property type="term" value="P:tRNA pseudouridine synthesis"/>
    <property type="evidence" value="ECO:0007669"/>
    <property type="project" value="UniProtKB-UniRule"/>
</dbReference>
<accession>A0A2Z4FKR4</accession>
<dbReference type="NCBIfam" id="TIGR00431">
    <property type="entry name" value="TruB"/>
    <property type="match status" value="1"/>
</dbReference>
<dbReference type="EMBL" id="CP030032">
    <property type="protein sequence ID" value="AWV89553.1"/>
    <property type="molecule type" value="Genomic_DNA"/>
</dbReference>
<keyword evidence="3 5" id="KW-0819">tRNA processing</keyword>
<keyword evidence="4 5" id="KW-0413">Isomerase</keyword>
<dbReference type="PANTHER" id="PTHR13767:SF2">
    <property type="entry name" value="PSEUDOURIDYLATE SYNTHASE TRUB1"/>
    <property type="match status" value="1"/>
</dbReference>
<dbReference type="KEGG" id="bsed:DN745_09485"/>
<proteinExistence type="inferred from homology"/>
<dbReference type="CDD" id="cd02573">
    <property type="entry name" value="PseudoU_synth_EcTruB"/>
    <property type="match status" value="1"/>
</dbReference>
<reference evidence="6 7" key="1">
    <citation type="submission" date="2018-06" db="EMBL/GenBank/DDBJ databases">
        <title>Lujinxingia sediminis gen. nov. sp. nov., a new facultative anaerobic member of the class Deltaproteobacteria, and proposal of Lujinxingaceae fam. nov.</title>
        <authorList>
            <person name="Guo L.-Y."/>
            <person name="Li C.-M."/>
            <person name="Wang S."/>
            <person name="Du Z.-J."/>
        </authorList>
    </citation>
    <scope>NUCLEOTIDE SEQUENCE [LARGE SCALE GENOMIC DNA]</scope>
    <source>
        <strain evidence="6 7">FA350</strain>
    </source>
</reference>
<dbReference type="OrthoDB" id="9802309at2"/>
<dbReference type="GO" id="GO:1990481">
    <property type="term" value="P:mRNA pseudouridine synthesis"/>
    <property type="evidence" value="ECO:0007669"/>
    <property type="project" value="TreeGrafter"/>
</dbReference>
<comment type="similarity">
    <text evidence="2 5">Belongs to the pseudouridine synthase TruB family. Type 1 subfamily.</text>
</comment>
<evidence type="ECO:0000256" key="3">
    <source>
        <dbReference type="ARBA" id="ARBA00022694"/>
    </source>
</evidence>
<dbReference type="SUPFAM" id="SSF55120">
    <property type="entry name" value="Pseudouridine synthase"/>
    <property type="match status" value="1"/>
</dbReference>
<organism evidence="6 7">
    <name type="scientific">Bradymonas sediminis</name>
    <dbReference type="NCBI Taxonomy" id="1548548"/>
    <lineage>
        <taxon>Bacteria</taxon>
        <taxon>Deltaproteobacteria</taxon>
        <taxon>Bradymonadales</taxon>
        <taxon>Bradymonadaceae</taxon>
        <taxon>Bradymonas</taxon>
    </lineage>
</organism>
<evidence type="ECO:0000256" key="1">
    <source>
        <dbReference type="ARBA" id="ARBA00000385"/>
    </source>
</evidence>
<dbReference type="Proteomes" id="UP000249799">
    <property type="component" value="Chromosome"/>
</dbReference>